<name>A0A7W6FRE4_9SPHN</name>
<reference evidence="2 3" key="1">
    <citation type="submission" date="2020-08" db="EMBL/GenBank/DDBJ databases">
        <title>Genomic Encyclopedia of Type Strains, Phase IV (KMG-IV): sequencing the most valuable type-strain genomes for metagenomic binning, comparative biology and taxonomic classification.</title>
        <authorList>
            <person name="Goeker M."/>
        </authorList>
    </citation>
    <scope>NUCLEOTIDE SEQUENCE [LARGE SCALE GENOMIC DNA]</scope>
    <source>
        <strain evidence="2 3">DSM 26189</strain>
    </source>
</reference>
<dbReference type="EMBL" id="JACIDT010000016">
    <property type="protein sequence ID" value="MBB3927883.1"/>
    <property type="molecule type" value="Genomic_DNA"/>
</dbReference>
<accession>A0A7W6FRE4</accession>
<keyword evidence="3" id="KW-1185">Reference proteome</keyword>
<gene>
    <name evidence="2" type="ORF">GGR43_003622</name>
</gene>
<feature type="transmembrane region" description="Helical" evidence="1">
    <location>
        <begin position="41"/>
        <end position="59"/>
    </location>
</feature>
<dbReference type="AlphaFoldDB" id="A0A7W6FRE4"/>
<proteinExistence type="predicted"/>
<dbReference type="Proteomes" id="UP000571950">
    <property type="component" value="Unassembled WGS sequence"/>
</dbReference>
<evidence type="ECO:0000313" key="3">
    <source>
        <dbReference type="Proteomes" id="UP000571950"/>
    </source>
</evidence>
<organism evidence="2 3">
    <name type="scientific">Sphingobium jiangsuense</name>
    <dbReference type="NCBI Taxonomy" id="870476"/>
    <lineage>
        <taxon>Bacteria</taxon>
        <taxon>Pseudomonadati</taxon>
        <taxon>Pseudomonadota</taxon>
        <taxon>Alphaproteobacteria</taxon>
        <taxon>Sphingomonadales</taxon>
        <taxon>Sphingomonadaceae</taxon>
        <taxon>Sphingobium</taxon>
    </lineage>
</organism>
<keyword evidence="1" id="KW-1133">Transmembrane helix</keyword>
<evidence type="ECO:0000313" key="2">
    <source>
        <dbReference type="EMBL" id="MBB3927883.1"/>
    </source>
</evidence>
<comment type="caution">
    <text evidence="2">The sequence shown here is derived from an EMBL/GenBank/DDBJ whole genome shotgun (WGS) entry which is preliminary data.</text>
</comment>
<sequence>MNNDIDSALARFAGAEPHAGLAGLEDRVMCAIASRSSSSGLAMGASLSAAAFALVLGIVSNAVPLAEARAVSTLAPFGAPSPLAPSSLLLEPR</sequence>
<keyword evidence="1" id="KW-0812">Transmembrane</keyword>
<dbReference type="RefSeq" id="WP_188073332.1">
    <property type="nucleotide sequence ID" value="NZ_BSPS01000005.1"/>
</dbReference>
<evidence type="ECO:0000256" key="1">
    <source>
        <dbReference type="SAM" id="Phobius"/>
    </source>
</evidence>
<keyword evidence="1" id="KW-0472">Membrane</keyword>
<protein>
    <submittedName>
        <fullName evidence="2">Uncharacterized protein</fullName>
    </submittedName>
</protein>